<dbReference type="InterPro" id="IPR003770">
    <property type="entry name" value="MLTG-like"/>
</dbReference>
<protein>
    <recommendedName>
        <fullName evidence="7">Endolytic murein transglycosylase</fullName>
        <ecNumber evidence="7">4.2.2.29</ecNumber>
    </recommendedName>
    <alternativeName>
        <fullName evidence="7">Peptidoglycan lytic transglycosylase</fullName>
    </alternativeName>
    <alternativeName>
        <fullName evidence="7">Peptidoglycan polymerization terminase</fullName>
    </alternativeName>
</protein>
<evidence type="ECO:0000256" key="3">
    <source>
        <dbReference type="ARBA" id="ARBA00022989"/>
    </source>
</evidence>
<gene>
    <name evidence="7" type="primary">mltG</name>
    <name evidence="8" type="ORF">A2725_02675</name>
</gene>
<feature type="site" description="Important for catalytic activity" evidence="7">
    <location>
        <position position="256"/>
    </location>
</feature>
<dbReference type="AlphaFoldDB" id="A0A1F6LH25"/>
<dbReference type="PANTHER" id="PTHR30518:SF2">
    <property type="entry name" value="ENDOLYTIC MUREIN TRANSGLYCOSYLASE"/>
    <property type="match status" value="1"/>
</dbReference>
<feature type="transmembrane region" description="Helical" evidence="7">
    <location>
        <begin position="32"/>
        <end position="53"/>
    </location>
</feature>
<evidence type="ECO:0000313" key="9">
    <source>
        <dbReference type="Proteomes" id="UP000177067"/>
    </source>
</evidence>
<dbReference type="PANTHER" id="PTHR30518">
    <property type="entry name" value="ENDOLYTIC MUREIN TRANSGLYCOSYLASE"/>
    <property type="match status" value="1"/>
</dbReference>
<dbReference type="Gene3D" id="3.30.1490.480">
    <property type="entry name" value="Endolytic murein transglycosylase"/>
    <property type="match status" value="1"/>
</dbReference>
<comment type="subcellular location">
    <subcellularLocation>
        <location evidence="7">Cell membrane</location>
        <topology evidence="7">Single-pass membrane protein</topology>
    </subcellularLocation>
</comment>
<comment type="catalytic activity">
    <reaction evidence="7">
        <text>a peptidoglycan chain = a peptidoglycan chain with N-acetyl-1,6-anhydromuramyl-[peptide] at the reducing end + a peptidoglycan chain with N-acetylglucosamine at the non-reducing end.</text>
        <dbReference type="EC" id="4.2.2.29"/>
    </reaction>
</comment>
<organism evidence="8 9">
    <name type="scientific">Candidatus Magasanikbacteria bacterium RIFCSPHIGHO2_01_FULL_33_34</name>
    <dbReference type="NCBI Taxonomy" id="1798671"/>
    <lineage>
        <taxon>Bacteria</taxon>
        <taxon>Candidatus Magasanikiibacteriota</taxon>
    </lineage>
</organism>
<dbReference type="EC" id="4.2.2.29" evidence="7"/>
<keyword evidence="3 7" id="KW-1133">Transmembrane helix</keyword>
<comment type="similarity">
    <text evidence="7">Belongs to the transglycosylase MltG family.</text>
</comment>
<dbReference type="EMBL" id="MFPS01000009">
    <property type="protein sequence ID" value="OGH58583.1"/>
    <property type="molecule type" value="Genomic_DNA"/>
</dbReference>
<evidence type="ECO:0000313" key="8">
    <source>
        <dbReference type="EMBL" id="OGH58583.1"/>
    </source>
</evidence>
<keyword evidence="6 7" id="KW-0961">Cell wall biogenesis/degradation</keyword>
<dbReference type="Pfam" id="PF02618">
    <property type="entry name" value="YceG"/>
    <property type="match status" value="1"/>
</dbReference>
<dbReference type="GO" id="GO:0005886">
    <property type="term" value="C:plasma membrane"/>
    <property type="evidence" value="ECO:0007669"/>
    <property type="project" value="UniProtKB-SubCell"/>
</dbReference>
<evidence type="ECO:0000256" key="5">
    <source>
        <dbReference type="ARBA" id="ARBA00023239"/>
    </source>
</evidence>
<proteinExistence type="inferred from homology"/>
<evidence type="ECO:0000256" key="4">
    <source>
        <dbReference type="ARBA" id="ARBA00023136"/>
    </source>
</evidence>
<evidence type="ECO:0000256" key="1">
    <source>
        <dbReference type="ARBA" id="ARBA00022475"/>
    </source>
</evidence>
<evidence type="ECO:0000256" key="6">
    <source>
        <dbReference type="ARBA" id="ARBA00023316"/>
    </source>
</evidence>
<keyword evidence="4 7" id="KW-0472">Membrane</keyword>
<comment type="caution">
    <text evidence="8">The sequence shown here is derived from an EMBL/GenBank/DDBJ whole genome shotgun (WGS) entry which is preliminary data.</text>
</comment>
<sequence length="370" mass="43027">MNNQEDKIDGEYGDYIFNQKIKLGRLSLGKKIAVTIVLVVFFGMWFAYNALYVDEAQSTDEINFMVEKGESIEQLANRLKQENIIKSKWLFKKYLVFKGIDKKIQAGRFNVIYPITLSRVVNALQNVIGQDERIITIIPGWDMRDMAKYFLSQGLVESTNDFYKLVGVPATKYTSGAPQLDYNIELLEAKPKDISYEGYFAPNTYRIFEDATIDEVLKKLVLQQDKLITNKMREDIKNSKRSIHEILTMASIIEREVRESSEKKRVSGIFWKRYDNRWALQADSTVHYVTGREGDVFTTSDERNIDNQWNTYEYPGLPPGPISAPDFDSIYAAVYPEENNYWYFLTTLDGEVKYATNLDEHNNNVRKYLR</sequence>
<comment type="function">
    <text evidence="7">Functions as a peptidoglycan terminase that cleaves nascent peptidoglycan strands endolytically to terminate their elongation.</text>
</comment>
<dbReference type="NCBIfam" id="TIGR00247">
    <property type="entry name" value="endolytic transglycosylase MltG"/>
    <property type="match status" value="1"/>
</dbReference>
<dbReference type="GO" id="GO:0008932">
    <property type="term" value="F:lytic endotransglycosylase activity"/>
    <property type="evidence" value="ECO:0007669"/>
    <property type="project" value="UniProtKB-UniRule"/>
</dbReference>
<dbReference type="GO" id="GO:0009252">
    <property type="term" value="P:peptidoglycan biosynthetic process"/>
    <property type="evidence" value="ECO:0007669"/>
    <property type="project" value="UniProtKB-UniRule"/>
</dbReference>
<keyword evidence="5 7" id="KW-0456">Lyase</keyword>
<dbReference type="Proteomes" id="UP000177067">
    <property type="component" value="Unassembled WGS sequence"/>
</dbReference>
<evidence type="ECO:0000256" key="7">
    <source>
        <dbReference type="HAMAP-Rule" id="MF_02065"/>
    </source>
</evidence>
<dbReference type="GO" id="GO:0071555">
    <property type="term" value="P:cell wall organization"/>
    <property type="evidence" value="ECO:0007669"/>
    <property type="project" value="UniProtKB-KW"/>
</dbReference>
<dbReference type="HAMAP" id="MF_02065">
    <property type="entry name" value="MltG"/>
    <property type="match status" value="1"/>
</dbReference>
<keyword evidence="2 7" id="KW-0812">Transmembrane</keyword>
<keyword evidence="1 7" id="KW-1003">Cell membrane</keyword>
<dbReference type="Gene3D" id="3.30.160.60">
    <property type="entry name" value="Classic Zinc Finger"/>
    <property type="match status" value="1"/>
</dbReference>
<reference evidence="8 9" key="1">
    <citation type="journal article" date="2016" name="Nat. Commun.">
        <title>Thousands of microbial genomes shed light on interconnected biogeochemical processes in an aquifer system.</title>
        <authorList>
            <person name="Anantharaman K."/>
            <person name="Brown C.T."/>
            <person name="Hug L.A."/>
            <person name="Sharon I."/>
            <person name="Castelle C.J."/>
            <person name="Probst A.J."/>
            <person name="Thomas B.C."/>
            <person name="Singh A."/>
            <person name="Wilkins M.J."/>
            <person name="Karaoz U."/>
            <person name="Brodie E.L."/>
            <person name="Williams K.H."/>
            <person name="Hubbard S.S."/>
            <person name="Banfield J.F."/>
        </authorList>
    </citation>
    <scope>NUCLEOTIDE SEQUENCE [LARGE SCALE GENOMIC DNA]</scope>
</reference>
<evidence type="ECO:0000256" key="2">
    <source>
        <dbReference type="ARBA" id="ARBA00022692"/>
    </source>
</evidence>
<accession>A0A1F6LH25</accession>
<name>A0A1F6LH25_9BACT</name>